<dbReference type="Gene3D" id="4.10.910.10">
    <property type="entry name" value="30s ribosomal protein s13, domain 2"/>
    <property type="match status" value="1"/>
</dbReference>
<dbReference type="Pfam" id="PF00416">
    <property type="entry name" value="Ribosomal_S13"/>
    <property type="match status" value="1"/>
</dbReference>
<dbReference type="SUPFAM" id="SSF46946">
    <property type="entry name" value="S13-like H2TH domain"/>
    <property type="match status" value="1"/>
</dbReference>
<dbReference type="FunCoup" id="A0A2T3AC10">
    <property type="interactions" value="326"/>
</dbReference>
<evidence type="ECO:0000256" key="3">
    <source>
        <dbReference type="ARBA" id="ARBA00023274"/>
    </source>
</evidence>
<proteinExistence type="inferred from homology"/>
<evidence type="ECO:0000256" key="1">
    <source>
        <dbReference type="ARBA" id="ARBA00008080"/>
    </source>
</evidence>
<dbReference type="InterPro" id="IPR027437">
    <property type="entry name" value="Rbsml_uS13_C"/>
</dbReference>
<dbReference type="STRING" id="2025994.A0A2T3AC10"/>
<dbReference type="GO" id="GO:0005739">
    <property type="term" value="C:mitochondrion"/>
    <property type="evidence" value="ECO:0007669"/>
    <property type="project" value="TreeGrafter"/>
</dbReference>
<evidence type="ECO:0000256" key="4">
    <source>
        <dbReference type="RuleBase" id="RU003830"/>
    </source>
</evidence>
<dbReference type="GO" id="GO:0006412">
    <property type="term" value="P:translation"/>
    <property type="evidence" value="ECO:0007669"/>
    <property type="project" value="InterPro"/>
</dbReference>
<dbReference type="InterPro" id="IPR001892">
    <property type="entry name" value="Ribosomal_uS13"/>
</dbReference>
<keyword evidence="6" id="KW-1185">Reference proteome</keyword>
<evidence type="ECO:0008006" key="7">
    <source>
        <dbReference type="Google" id="ProtNLM"/>
    </source>
</evidence>
<dbReference type="PROSITE" id="PS00646">
    <property type="entry name" value="RIBOSOMAL_S13_1"/>
    <property type="match status" value="1"/>
</dbReference>
<name>A0A2T3AC10_9PEZI</name>
<evidence type="ECO:0000256" key="2">
    <source>
        <dbReference type="ARBA" id="ARBA00022980"/>
    </source>
</evidence>
<keyword evidence="2 4" id="KW-0689">Ribosomal protein</keyword>
<protein>
    <recommendedName>
        <fullName evidence="7">30S ribosomal protein S13</fullName>
    </recommendedName>
</protein>
<dbReference type="PANTHER" id="PTHR10871">
    <property type="entry name" value="30S RIBOSOMAL PROTEIN S13/40S RIBOSOMAL PROTEIN S18"/>
    <property type="match status" value="1"/>
</dbReference>
<dbReference type="OrthoDB" id="525520at2759"/>
<sequence>MAIFIAGATFGEKKLVKKALCSFFALGAQSADRIMAKYSIFPRQRLEALSPKTVLQLTAELSTMTIENDARRVVQNNIQRLRDMGSYRGKRHVMGLPVRGQRARNQNATANRLNRLERFGKW</sequence>
<dbReference type="PROSITE" id="PS50159">
    <property type="entry name" value="RIBOSOMAL_S13_2"/>
    <property type="match status" value="1"/>
</dbReference>
<dbReference type="PANTHER" id="PTHR10871:SF1">
    <property type="entry name" value="SMALL RIBOSOMAL SUBUNIT PROTEIN US13M"/>
    <property type="match status" value="1"/>
</dbReference>
<gene>
    <name evidence="5" type="ORF">BD289DRAFT_430225</name>
</gene>
<keyword evidence="3 4" id="KW-0687">Ribonucleoprotein</keyword>
<comment type="similarity">
    <text evidence="1 4">Belongs to the universal ribosomal protein uS13 family.</text>
</comment>
<organism evidence="5 6">
    <name type="scientific">Coniella lustricola</name>
    <dbReference type="NCBI Taxonomy" id="2025994"/>
    <lineage>
        <taxon>Eukaryota</taxon>
        <taxon>Fungi</taxon>
        <taxon>Dikarya</taxon>
        <taxon>Ascomycota</taxon>
        <taxon>Pezizomycotina</taxon>
        <taxon>Sordariomycetes</taxon>
        <taxon>Sordariomycetidae</taxon>
        <taxon>Diaporthales</taxon>
        <taxon>Schizoparmaceae</taxon>
        <taxon>Coniella</taxon>
    </lineage>
</organism>
<dbReference type="InParanoid" id="A0A2T3AC10"/>
<accession>A0A2T3AC10</accession>
<dbReference type="InterPro" id="IPR010979">
    <property type="entry name" value="Ribosomal_uS13-like_H2TH"/>
</dbReference>
<dbReference type="Gene3D" id="1.10.8.50">
    <property type="match status" value="1"/>
</dbReference>
<dbReference type="AlphaFoldDB" id="A0A2T3AC10"/>
<dbReference type="InterPro" id="IPR018269">
    <property type="entry name" value="Ribosomal_uS13_CS"/>
</dbReference>
<dbReference type="GO" id="GO:0003723">
    <property type="term" value="F:RNA binding"/>
    <property type="evidence" value="ECO:0007669"/>
    <property type="project" value="InterPro"/>
</dbReference>
<evidence type="ECO:0000313" key="6">
    <source>
        <dbReference type="Proteomes" id="UP000241462"/>
    </source>
</evidence>
<evidence type="ECO:0000313" key="5">
    <source>
        <dbReference type="EMBL" id="PSR90775.1"/>
    </source>
</evidence>
<dbReference type="EMBL" id="KZ678415">
    <property type="protein sequence ID" value="PSR90775.1"/>
    <property type="molecule type" value="Genomic_DNA"/>
</dbReference>
<reference evidence="5 6" key="1">
    <citation type="journal article" date="2018" name="Mycol. Prog.">
        <title>Coniella lustricola, a new species from submerged detritus.</title>
        <authorList>
            <person name="Raudabaugh D.B."/>
            <person name="Iturriaga T."/>
            <person name="Carver A."/>
            <person name="Mondo S."/>
            <person name="Pangilinan J."/>
            <person name="Lipzen A."/>
            <person name="He G."/>
            <person name="Amirebrahimi M."/>
            <person name="Grigoriev I.V."/>
            <person name="Miller A.N."/>
        </authorList>
    </citation>
    <scope>NUCLEOTIDE SEQUENCE [LARGE SCALE GENOMIC DNA]</scope>
    <source>
        <strain evidence="5 6">B22-T-1</strain>
    </source>
</reference>
<dbReference type="Proteomes" id="UP000241462">
    <property type="component" value="Unassembled WGS sequence"/>
</dbReference>
<dbReference type="GO" id="GO:0003735">
    <property type="term" value="F:structural constituent of ribosome"/>
    <property type="evidence" value="ECO:0007669"/>
    <property type="project" value="InterPro"/>
</dbReference>
<dbReference type="PIRSF" id="PIRSF002134">
    <property type="entry name" value="Ribosomal_S13"/>
    <property type="match status" value="1"/>
</dbReference>
<dbReference type="GO" id="GO:0015935">
    <property type="term" value="C:small ribosomal subunit"/>
    <property type="evidence" value="ECO:0007669"/>
    <property type="project" value="TreeGrafter"/>
</dbReference>